<keyword evidence="2" id="KW-1185">Reference proteome</keyword>
<organism evidence="1 2">
    <name type="scientific">Infirmifilum lucidum</name>
    <dbReference type="NCBI Taxonomy" id="2776706"/>
    <lineage>
        <taxon>Archaea</taxon>
        <taxon>Thermoproteota</taxon>
        <taxon>Thermoprotei</taxon>
        <taxon>Thermofilales</taxon>
        <taxon>Thermofilaceae</taxon>
        <taxon>Infirmifilum</taxon>
    </lineage>
</organism>
<gene>
    <name evidence="1" type="ORF">IG193_07015</name>
</gene>
<accession>A0A7L9FFJ2</accession>
<dbReference type="InParanoid" id="A0A7L9FFJ2"/>
<reference evidence="1 2" key="1">
    <citation type="submission" date="2020-10" db="EMBL/GenBank/DDBJ databases">
        <title>Thermofilum lucidum 3507LT sp. nov. a novel member of Thermofilaceae family isolated from Chile hot spring, and proposal of description order Thermofilales.</title>
        <authorList>
            <person name="Zayulina K.S."/>
            <person name="Elcheninov A.G."/>
            <person name="Toshchakov S.V."/>
            <person name="Kublanov I.V."/>
        </authorList>
    </citation>
    <scope>NUCLEOTIDE SEQUENCE [LARGE SCALE GENOMIC DNA]</scope>
    <source>
        <strain evidence="1 2">3507LT</strain>
    </source>
</reference>
<dbReference type="GeneID" id="59149633"/>
<dbReference type="AlphaFoldDB" id="A0A7L9FFJ2"/>
<sequence length="222" mass="25439">MEWKNSAAYSTLRSIVSHYIARSFTGLTQQEVEFMSDVATQDLINYLAVKYDFLYDPDYAYKSLVLASKLAEENPLEFDSTLSDWVEVWALKWRQRVKLVMSDDPENVKAVQRLEDKVSPILDSLSDEAMTLKKFAVGSLIRLGEVCFTNLMADMALKEVIYKVAINQSVDESVKFISSNPLFVVNELIRRVKEISQFKGNLVVVRVNPSFFQEARGEVVEW</sequence>
<dbReference type="RefSeq" id="WP_192818471.1">
    <property type="nucleotide sequence ID" value="NZ_CP062310.1"/>
</dbReference>
<dbReference type="KEGG" id="thel:IG193_07015"/>
<dbReference type="EMBL" id="CP062310">
    <property type="protein sequence ID" value="QOJ78499.1"/>
    <property type="molecule type" value="Genomic_DNA"/>
</dbReference>
<protein>
    <submittedName>
        <fullName evidence="1">Uncharacterized protein</fullName>
    </submittedName>
</protein>
<evidence type="ECO:0000313" key="2">
    <source>
        <dbReference type="Proteomes" id="UP000594121"/>
    </source>
</evidence>
<evidence type="ECO:0000313" key="1">
    <source>
        <dbReference type="EMBL" id="QOJ78499.1"/>
    </source>
</evidence>
<name>A0A7L9FFJ2_9CREN</name>
<dbReference type="Proteomes" id="UP000594121">
    <property type="component" value="Chromosome"/>
</dbReference>
<proteinExistence type="predicted"/>